<dbReference type="GO" id="GO:0004489">
    <property type="term" value="F:methylenetetrahydrofolate reductase [NAD(P)H] activity"/>
    <property type="evidence" value="ECO:0007669"/>
    <property type="project" value="TreeGrafter"/>
</dbReference>
<dbReference type="GO" id="GO:0005829">
    <property type="term" value="C:cytosol"/>
    <property type="evidence" value="ECO:0007669"/>
    <property type="project" value="TreeGrafter"/>
</dbReference>
<evidence type="ECO:0000313" key="2">
    <source>
        <dbReference type="EMBL" id="KAF9610483.1"/>
    </source>
</evidence>
<dbReference type="PANTHER" id="PTHR45754:SF3">
    <property type="entry name" value="METHYLENETETRAHYDROFOLATE REDUCTASE (NADPH)"/>
    <property type="match status" value="1"/>
</dbReference>
<organism evidence="2 3">
    <name type="scientific">Coptis chinensis</name>
    <dbReference type="NCBI Taxonomy" id="261450"/>
    <lineage>
        <taxon>Eukaryota</taxon>
        <taxon>Viridiplantae</taxon>
        <taxon>Streptophyta</taxon>
        <taxon>Embryophyta</taxon>
        <taxon>Tracheophyta</taxon>
        <taxon>Spermatophyta</taxon>
        <taxon>Magnoliopsida</taxon>
        <taxon>Ranunculales</taxon>
        <taxon>Ranunculaceae</taxon>
        <taxon>Coptidoideae</taxon>
        <taxon>Coptis</taxon>
    </lineage>
</organism>
<protein>
    <recommendedName>
        <fullName evidence="1">MTHFR SAM-binding regulatory domain-containing protein</fullName>
    </recommendedName>
</protein>
<comment type="caution">
    <text evidence="2">The sequence shown here is derived from an EMBL/GenBank/DDBJ whole genome shotgun (WGS) entry which is preliminary data.</text>
</comment>
<dbReference type="Pfam" id="PF21895">
    <property type="entry name" value="MTHFR_C"/>
    <property type="match status" value="1"/>
</dbReference>
<dbReference type="Proteomes" id="UP000631114">
    <property type="component" value="Unassembled WGS sequence"/>
</dbReference>
<name>A0A835I751_9MAGN</name>
<dbReference type="PANTHER" id="PTHR45754">
    <property type="entry name" value="METHYLENETETRAHYDROFOLATE REDUCTASE"/>
    <property type="match status" value="1"/>
</dbReference>
<dbReference type="InterPro" id="IPR053806">
    <property type="entry name" value="MTHFR_C"/>
</dbReference>
<keyword evidence="3" id="KW-1185">Reference proteome</keyword>
<dbReference type="GO" id="GO:0009086">
    <property type="term" value="P:methionine biosynthetic process"/>
    <property type="evidence" value="ECO:0007669"/>
    <property type="project" value="TreeGrafter"/>
</dbReference>
<dbReference type="EMBL" id="JADFTS010000004">
    <property type="protein sequence ID" value="KAF9610483.1"/>
    <property type="molecule type" value="Genomic_DNA"/>
</dbReference>
<proteinExistence type="predicted"/>
<feature type="domain" description="MTHFR SAM-binding regulatory" evidence="1">
    <location>
        <begin position="95"/>
        <end position="143"/>
    </location>
</feature>
<evidence type="ECO:0000313" key="3">
    <source>
        <dbReference type="Proteomes" id="UP000631114"/>
    </source>
</evidence>
<dbReference type="GO" id="GO:0035999">
    <property type="term" value="P:tetrahydrofolate interconversion"/>
    <property type="evidence" value="ECO:0007669"/>
    <property type="project" value="TreeGrafter"/>
</dbReference>
<dbReference type="GO" id="GO:0071949">
    <property type="term" value="F:FAD binding"/>
    <property type="evidence" value="ECO:0007669"/>
    <property type="project" value="TreeGrafter"/>
</dbReference>
<reference evidence="2 3" key="1">
    <citation type="submission" date="2020-10" db="EMBL/GenBank/DDBJ databases">
        <title>The Coptis chinensis genome and diversification of protoberbering-type alkaloids.</title>
        <authorList>
            <person name="Wang B."/>
            <person name="Shu S."/>
            <person name="Song C."/>
            <person name="Liu Y."/>
        </authorList>
    </citation>
    <scope>NUCLEOTIDE SEQUENCE [LARGE SCALE GENOMIC DNA]</scope>
    <source>
        <strain evidence="2">HL-2020</strain>
        <tissue evidence="2">Leaf</tissue>
    </source>
</reference>
<accession>A0A835I751</accession>
<dbReference type="AlphaFoldDB" id="A0A835I751"/>
<sequence>MVKNRKKATKALGPVKRVCLLQYPICLLVKAESQLSHERRVSSSVFMVIPNIGFSPSITAPSNFFSLNNSMRKYFLIWFLMHKIFMQWCLGKLESNPWSELNGLQAETKIVNEQLGSINLKGFLTINNHPSVNAAKSDSPSVGE</sequence>
<gene>
    <name evidence="2" type="ORF">IFM89_022447</name>
</gene>
<evidence type="ECO:0000259" key="1">
    <source>
        <dbReference type="Pfam" id="PF21895"/>
    </source>
</evidence>